<dbReference type="Proteomes" id="UP000030624">
    <property type="component" value="Chromosome"/>
</dbReference>
<gene>
    <name evidence="1" type="ORF">GACE_0852</name>
</gene>
<name>A0A0A7GCW0_GEOAI</name>
<accession>A0A0A7GCW0</accession>
<dbReference type="EMBL" id="CP009552">
    <property type="protein sequence ID" value="AIY89900.1"/>
    <property type="molecule type" value="Genomic_DNA"/>
</dbReference>
<dbReference type="GeneID" id="24797447"/>
<evidence type="ECO:0000313" key="2">
    <source>
        <dbReference type="Proteomes" id="UP000030624"/>
    </source>
</evidence>
<dbReference type="eggNOG" id="ENOG502N58M">
    <property type="taxonomic scope" value="Archaea"/>
</dbReference>
<dbReference type="RefSeq" id="WP_048091441.1">
    <property type="nucleotide sequence ID" value="NZ_CP009552.1"/>
</dbReference>
<reference evidence="1 2" key="1">
    <citation type="journal article" date="2015" name="Appl. Environ. Microbiol.">
        <title>The Geoglobus acetivorans genome: Fe(III) reduction, acetate utilization, autotrophic growth, and degradation of aromatic compounds in a hyperthermophilic archaeon.</title>
        <authorList>
            <person name="Mardanov A.V."/>
            <person name="Slododkina G.B."/>
            <person name="Slobodkin A.I."/>
            <person name="Beletsky A.V."/>
            <person name="Gavrilov S.N."/>
            <person name="Kublanov I.V."/>
            <person name="Bonch-Osmolovskaya E.A."/>
            <person name="Skryabin K.G."/>
            <person name="Ravin N.V."/>
        </authorList>
    </citation>
    <scope>NUCLEOTIDE SEQUENCE [LARGE SCALE GENOMIC DNA]</scope>
    <source>
        <strain evidence="1 2">SBH6</strain>
    </source>
</reference>
<dbReference type="STRING" id="565033.GACE_0852"/>
<dbReference type="HOGENOM" id="CLU_1976437_0_0_2"/>
<sequence>MITVADVRTLLGDAYSTKPDDTTIQNFIDRRKEELQELIGTDPASAPYQSLLKRWLLSKVCCDVLANDLLGVDSADVLEYSIGDLRESKSQNVKLKLTWFETFNESAELALNTYFIKTRGYRAVRL</sequence>
<dbReference type="AlphaFoldDB" id="A0A0A7GCW0"/>
<proteinExistence type="predicted"/>
<protein>
    <submittedName>
        <fullName evidence="1">Uncharacterized protein</fullName>
    </submittedName>
</protein>
<evidence type="ECO:0000313" key="1">
    <source>
        <dbReference type="EMBL" id="AIY89900.1"/>
    </source>
</evidence>
<dbReference type="KEGG" id="gac:GACE_0852"/>
<organism evidence="1 2">
    <name type="scientific">Geoglobus acetivorans</name>
    <dbReference type="NCBI Taxonomy" id="565033"/>
    <lineage>
        <taxon>Archaea</taxon>
        <taxon>Methanobacteriati</taxon>
        <taxon>Methanobacteriota</taxon>
        <taxon>Archaeoglobi</taxon>
        <taxon>Archaeoglobales</taxon>
        <taxon>Archaeoglobaceae</taxon>
        <taxon>Geoglobus</taxon>
    </lineage>
</organism>